<accession>A0ABX1Z4U0</accession>
<dbReference type="PANTHER" id="PTHR42784">
    <property type="entry name" value="PYRANOSE 2-OXIDASE"/>
    <property type="match status" value="1"/>
</dbReference>
<dbReference type="Proteomes" id="UP000658690">
    <property type="component" value="Unassembled WGS sequence"/>
</dbReference>
<evidence type="ECO:0000256" key="3">
    <source>
        <dbReference type="ARBA" id="ARBA00022630"/>
    </source>
</evidence>
<comment type="similarity">
    <text evidence="2">Belongs to the GMC oxidoreductase family.</text>
</comment>
<sequence length="561" mass="62613">MKVYVADDGDTLRSIAEKYHVGIQDLLSCNQHITSPDQQIKGEVVKISSPSMKLRNPAAIPHCEPESQSDYLDQWIPLTSLEQMAQIEYDVIIVGTGAGGGAVLWRLCEQWGRNGKRIGVIEAGDLFLPTNVQNIPTMNAERYGKFWANPKFWKRIGMSWPDHLHENTLFPESSELAFKQFLALGGRTVLWNAVCPRMHTADIVKWPVSLQDMNLYYNIAEQVMNVSQSYTHGSSITQILLSQLRKGGFPEATDEPIAADLAETKYGEIHSNVFFSSILFLARALNKRPFDLAIKSRAVELLTEKGKVVGVKVVSSDKKNYLLKAKTIVLSTSTFETPRILLHSGISGTAIGHYLTNHSRVVGTGIVCRDDFPEILGTLGILIPRTVDRPYQIQIHGPGKNSEYYWYAYNEKPLRKEWEIDFIGSGMVESRYENKIVLDPLMRDEYGVPELKVQFSYSERDEDIIQKMGEGLKQASSTLKAPLVSEICRKLPGDEIHEMGTCRMGDNPSTSATNPYGQIHGVLGLYIADNSVIPTSGAANPTLTTIALAIRTADYIIQQFK</sequence>
<dbReference type="InterPro" id="IPR036188">
    <property type="entry name" value="FAD/NAD-bd_sf"/>
</dbReference>
<comment type="caution">
    <text evidence="7">The sequence shown here is derived from an EMBL/GenBank/DDBJ whole genome shotgun (WGS) entry which is preliminary data.</text>
</comment>
<dbReference type="InterPro" id="IPR007867">
    <property type="entry name" value="GMC_OxRtase_C"/>
</dbReference>
<dbReference type="InterPro" id="IPR036779">
    <property type="entry name" value="LysM_dom_sf"/>
</dbReference>
<proteinExistence type="inferred from homology"/>
<gene>
    <name evidence="7" type="ORF">GC102_21935</name>
</gene>
<dbReference type="Gene3D" id="3.10.350.10">
    <property type="entry name" value="LysM domain"/>
    <property type="match status" value="1"/>
</dbReference>
<dbReference type="SUPFAM" id="SSF51905">
    <property type="entry name" value="FAD/NAD(P)-binding domain"/>
    <property type="match status" value="1"/>
</dbReference>
<reference evidence="7 8" key="1">
    <citation type="submission" date="2019-10" db="EMBL/GenBank/DDBJ databases">
        <title>Description of Paenibacillus choica sp. nov.</title>
        <authorList>
            <person name="Carlier A."/>
            <person name="Qi S."/>
        </authorList>
    </citation>
    <scope>NUCLEOTIDE SEQUENCE [LARGE SCALE GENOMIC DNA]</scope>
    <source>
        <strain evidence="7 8">LMG 31460</strain>
    </source>
</reference>
<feature type="domain" description="LysM" evidence="6">
    <location>
        <begin position="2"/>
        <end position="47"/>
    </location>
</feature>
<organism evidence="7 8">
    <name type="scientific">Paenibacillus germinis</name>
    <dbReference type="NCBI Taxonomy" id="2654979"/>
    <lineage>
        <taxon>Bacteria</taxon>
        <taxon>Bacillati</taxon>
        <taxon>Bacillota</taxon>
        <taxon>Bacilli</taxon>
        <taxon>Bacillales</taxon>
        <taxon>Paenibacillaceae</taxon>
        <taxon>Paenibacillus</taxon>
    </lineage>
</organism>
<keyword evidence="5" id="KW-0560">Oxidoreductase</keyword>
<dbReference type="Pfam" id="PF05199">
    <property type="entry name" value="GMC_oxred_C"/>
    <property type="match status" value="1"/>
</dbReference>
<dbReference type="Gene3D" id="3.50.50.60">
    <property type="entry name" value="FAD/NAD(P)-binding domain"/>
    <property type="match status" value="2"/>
</dbReference>
<dbReference type="RefSeq" id="WP_171691412.1">
    <property type="nucleotide sequence ID" value="NZ_WHOC01000115.1"/>
</dbReference>
<keyword evidence="4" id="KW-0274">FAD</keyword>
<evidence type="ECO:0000256" key="5">
    <source>
        <dbReference type="ARBA" id="ARBA00023002"/>
    </source>
</evidence>
<protein>
    <submittedName>
        <fullName evidence="7">LysM peptidoglycan-binding domain-containing protein</fullName>
    </submittedName>
</protein>
<evidence type="ECO:0000256" key="4">
    <source>
        <dbReference type="ARBA" id="ARBA00022827"/>
    </source>
</evidence>
<evidence type="ECO:0000313" key="7">
    <source>
        <dbReference type="EMBL" id="NOU88393.1"/>
    </source>
</evidence>
<dbReference type="PROSITE" id="PS51782">
    <property type="entry name" value="LYSM"/>
    <property type="match status" value="1"/>
</dbReference>
<evidence type="ECO:0000313" key="8">
    <source>
        <dbReference type="Proteomes" id="UP000658690"/>
    </source>
</evidence>
<dbReference type="InterPro" id="IPR051473">
    <property type="entry name" value="P2Ox-like"/>
</dbReference>
<keyword evidence="3" id="KW-0285">Flavoprotein</keyword>
<comment type="cofactor">
    <cofactor evidence="1">
        <name>FAD</name>
        <dbReference type="ChEBI" id="CHEBI:57692"/>
    </cofactor>
</comment>
<evidence type="ECO:0000259" key="6">
    <source>
        <dbReference type="PROSITE" id="PS51782"/>
    </source>
</evidence>
<keyword evidence="8" id="KW-1185">Reference proteome</keyword>
<dbReference type="PANTHER" id="PTHR42784:SF1">
    <property type="entry name" value="PYRANOSE 2-OXIDASE"/>
    <property type="match status" value="1"/>
</dbReference>
<dbReference type="EMBL" id="WHOC01000115">
    <property type="protein sequence ID" value="NOU88393.1"/>
    <property type="molecule type" value="Genomic_DNA"/>
</dbReference>
<dbReference type="SUPFAM" id="SSF54373">
    <property type="entry name" value="FAD-linked reductases, C-terminal domain"/>
    <property type="match status" value="1"/>
</dbReference>
<dbReference type="Pfam" id="PF00732">
    <property type="entry name" value="GMC_oxred_N"/>
    <property type="match status" value="1"/>
</dbReference>
<dbReference type="InterPro" id="IPR018392">
    <property type="entry name" value="LysM"/>
</dbReference>
<dbReference type="Pfam" id="PF01476">
    <property type="entry name" value="LysM"/>
    <property type="match status" value="1"/>
</dbReference>
<name>A0ABX1Z4U0_9BACL</name>
<evidence type="ECO:0000256" key="2">
    <source>
        <dbReference type="ARBA" id="ARBA00010790"/>
    </source>
</evidence>
<dbReference type="InterPro" id="IPR000172">
    <property type="entry name" value="GMC_OxRdtase_N"/>
</dbReference>
<dbReference type="CDD" id="cd00118">
    <property type="entry name" value="LysM"/>
    <property type="match status" value="1"/>
</dbReference>
<dbReference type="SUPFAM" id="SSF54106">
    <property type="entry name" value="LysM domain"/>
    <property type="match status" value="1"/>
</dbReference>
<evidence type="ECO:0000256" key="1">
    <source>
        <dbReference type="ARBA" id="ARBA00001974"/>
    </source>
</evidence>